<dbReference type="SUPFAM" id="SSF51735">
    <property type="entry name" value="NAD(P)-binding Rossmann-fold domains"/>
    <property type="match status" value="1"/>
</dbReference>
<dbReference type="GO" id="GO:0005829">
    <property type="term" value="C:cytosol"/>
    <property type="evidence" value="ECO:0007669"/>
    <property type="project" value="TreeGrafter"/>
</dbReference>
<feature type="active site" description="Proton donor" evidence="9">
    <location>
        <position position="139"/>
    </location>
</feature>
<evidence type="ECO:0000259" key="12">
    <source>
        <dbReference type="Pfam" id="PF05173"/>
    </source>
</evidence>
<dbReference type="SUPFAM" id="SSF55347">
    <property type="entry name" value="Glyceraldehyde-3-phosphate dehydrogenase-like, C-terminal domain"/>
    <property type="match status" value="1"/>
</dbReference>
<dbReference type="InterPro" id="IPR000846">
    <property type="entry name" value="DapB_N"/>
</dbReference>
<evidence type="ECO:0000256" key="10">
    <source>
        <dbReference type="NCBIfam" id="TIGR00036"/>
    </source>
</evidence>
<keyword evidence="8 9" id="KW-0457">Lysine biosynthesis</keyword>
<comment type="caution">
    <text evidence="9">Was originally thought to be a dihydrodipicolinate reductase (DHDPR), catalyzing the conversion of dihydrodipicolinate to tetrahydrodipicolinate. However, it was shown in E.coli that the substrate of the enzymatic reaction is not dihydrodipicolinate (DHDP) but in fact (2S,4S)-4-hydroxy-2,3,4,5-tetrahydrodipicolinic acid (HTPA), the product released by the DapA-catalyzed reaction.</text>
</comment>
<evidence type="ECO:0000256" key="8">
    <source>
        <dbReference type="ARBA" id="ARBA00023154"/>
    </source>
</evidence>
<organism evidence="13 16">
    <name type="scientific">Staphylococcus felis</name>
    <dbReference type="NCBI Taxonomy" id="46127"/>
    <lineage>
        <taxon>Bacteria</taxon>
        <taxon>Bacillati</taxon>
        <taxon>Bacillota</taxon>
        <taxon>Bacilli</taxon>
        <taxon>Bacillales</taxon>
        <taxon>Staphylococcaceae</taxon>
        <taxon>Staphylococcus</taxon>
    </lineage>
</organism>
<dbReference type="InterPro" id="IPR022663">
    <property type="entry name" value="DapB_C"/>
</dbReference>
<comment type="subunit">
    <text evidence="9">Homotetramer.</text>
</comment>
<feature type="binding site" evidence="9">
    <location>
        <position position="35"/>
    </location>
    <ligand>
        <name>NAD(+)</name>
        <dbReference type="ChEBI" id="CHEBI:57540"/>
    </ligand>
</feature>
<feature type="domain" description="Dihydrodipicolinate reductase C-terminal" evidence="12">
    <location>
        <begin position="109"/>
        <end position="239"/>
    </location>
</feature>
<dbReference type="HAMAP" id="MF_00102">
    <property type="entry name" value="DapB"/>
    <property type="match status" value="1"/>
</dbReference>
<keyword evidence="7 9" id="KW-0520">NAD</keyword>
<evidence type="ECO:0000313" key="14">
    <source>
        <dbReference type="EMBL" id="REI24395.1"/>
    </source>
</evidence>
<comment type="caution">
    <text evidence="9">Lacks conserved residue(s) required for the propagation of feature annotation.</text>
</comment>
<feature type="binding site" evidence="9">
    <location>
        <begin position="79"/>
        <end position="81"/>
    </location>
    <ligand>
        <name>NAD(+)</name>
        <dbReference type="ChEBI" id="CHEBI:57540"/>
    </ligand>
</feature>
<dbReference type="Gene3D" id="3.40.50.720">
    <property type="entry name" value="NAD(P)-binding Rossmann-like Domain"/>
    <property type="match status" value="1"/>
</dbReference>
<dbReference type="GO" id="GO:0019877">
    <property type="term" value="P:diaminopimelate biosynthetic process"/>
    <property type="evidence" value="ECO:0007669"/>
    <property type="project" value="UniProtKB-UniRule"/>
</dbReference>
<accession>A0A3E0IEA2</accession>
<dbReference type="GO" id="GO:0050661">
    <property type="term" value="F:NADP binding"/>
    <property type="evidence" value="ECO:0007669"/>
    <property type="project" value="UniProtKB-UniRule"/>
</dbReference>
<evidence type="ECO:0000313" key="13">
    <source>
        <dbReference type="EMBL" id="REH93473.1"/>
    </source>
</evidence>
<dbReference type="EMBL" id="QKYD01000038">
    <property type="protein sequence ID" value="REI24395.1"/>
    <property type="molecule type" value="Genomic_DNA"/>
</dbReference>
<dbReference type="RefSeq" id="WP_115856994.1">
    <property type="nucleotide sequence ID" value="NZ_CAJUZR010000023.1"/>
</dbReference>
<dbReference type="Proteomes" id="UP000256562">
    <property type="component" value="Unassembled WGS sequence"/>
</dbReference>
<evidence type="ECO:0000313" key="16">
    <source>
        <dbReference type="Proteomes" id="UP000256562"/>
    </source>
</evidence>
<evidence type="ECO:0000256" key="2">
    <source>
        <dbReference type="ARBA" id="ARBA00022490"/>
    </source>
</evidence>
<evidence type="ECO:0000256" key="7">
    <source>
        <dbReference type="ARBA" id="ARBA00023027"/>
    </source>
</evidence>
<dbReference type="FunFam" id="3.30.360.10:FF:000009">
    <property type="entry name" value="4-hydroxy-tetrahydrodipicolinate reductase"/>
    <property type="match status" value="1"/>
</dbReference>
<dbReference type="GO" id="GO:0009089">
    <property type="term" value="P:lysine biosynthetic process via diaminopimelate"/>
    <property type="evidence" value="ECO:0007669"/>
    <property type="project" value="UniProtKB-UniRule"/>
</dbReference>
<feature type="domain" description="Dihydrodipicolinate reductase N-terminal" evidence="11">
    <location>
        <begin position="1"/>
        <end position="106"/>
    </location>
</feature>
<dbReference type="EMBL" id="QKXQ01000405">
    <property type="protein sequence ID" value="REH93473.1"/>
    <property type="molecule type" value="Genomic_DNA"/>
</dbReference>
<dbReference type="InterPro" id="IPR023940">
    <property type="entry name" value="DHDPR_bac"/>
</dbReference>
<dbReference type="GO" id="GO:0016726">
    <property type="term" value="F:oxidoreductase activity, acting on CH or CH2 groups, NAD or NADP as acceptor"/>
    <property type="evidence" value="ECO:0007669"/>
    <property type="project" value="UniProtKB-UniRule"/>
</dbReference>
<dbReference type="OrthoDB" id="9790352at2"/>
<feature type="binding site" evidence="9">
    <location>
        <begin position="145"/>
        <end position="146"/>
    </location>
    <ligand>
        <name>(S)-2,3,4,5-tetrahydrodipicolinate</name>
        <dbReference type="ChEBI" id="CHEBI:16845"/>
    </ligand>
</feature>
<name>A0A3E0IEA2_9STAP</name>
<keyword evidence="5 9" id="KW-0220">Diaminopimelate biosynthesis</keyword>
<keyword evidence="4 9" id="KW-0521">NADP</keyword>
<evidence type="ECO:0000256" key="4">
    <source>
        <dbReference type="ARBA" id="ARBA00022857"/>
    </source>
</evidence>
<dbReference type="PIRSF" id="PIRSF000161">
    <property type="entry name" value="DHPR"/>
    <property type="match status" value="1"/>
</dbReference>
<dbReference type="Pfam" id="PF05173">
    <property type="entry name" value="DapB_C"/>
    <property type="match status" value="1"/>
</dbReference>
<dbReference type="Proteomes" id="UP000256337">
    <property type="component" value="Unassembled WGS sequence"/>
</dbReference>
<dbReference type="GO" id="GO:0008839">
    <property type="term" value="F:4-hydroxy-tetrahydrodipicolinate reductase"/>
    <property type="evidence" value="ECO:0007669"/>
    <property type="project" value="UniProtKB-UniRule"/>
</dbReference>
<dbReference type="Pfam" id="PF01113">
    <property type="entry name" value="DapB_N"/>
    <property type="match status" value="1"/>
</dbReference>
<comment type="subcellular location">
    <subcellularLocation>
        <location evidence="9">Cytoplasm</location>
    </subcellularLocation>
</comment>
<proteinExistence type="inferred from homology"/>
<dbReference type="PANTHER" id="PTHR20836">
    <property type="entry name" value="DIHYDRODIPICOLINATE REDUCTASE"/>
    <property type="match status" value="1"/>
</dbReference>
<reference evidence="15 16" key="1">
    <citation type="journal article" date="2018" name="Vet. Microbiol.">
        <title>Characterisation of Staphylococcus felis isolated from cats using whole genome sequencing.</title>
        <authorList>
            <person name="Worthing K."/>
            <person name="Pang S."/>
            <person name="Trott D.J."/>
            <person name="Abraham S."/>
            <person name="Coombs G.W."/>
            <person name="Jordan D."/>
            <person name="McIntyre L."/>
            <person name="Davies M.R."/>
            <person name="Norris J."/>
        </authorList>
    </citation>
    <scope>NUCLEOTIDE SEQUENCE [LARGE SCALE GENOMIC DNA]</scope>
    <source>
        <strain evidence="14 15">F25</strain>
        <strain evidence="13 16">F9</strain>
    </source>
</reference>
<dbReference type="AlphaFoldDB" id="A0A3E0IEA2"/>
<dbReference type="GO" id="GO:0051287">
    <property type="term" value="F:NAD binding"/>
    <property type="evidence" value="ECO:0007669"/>
    <property type="project" value="UniProtKB-UniRule"/>
</dbReference>
<comment type="catalytic activity">
    <reaction evidence="9">
        <text>(S)-2,3,4,5-tetrahydrodipicolinate + NAD(+) + H2O = (2S,4S)-4-hydroxy-2,3,4,5-tetrahydrodipicolinate + NADH + H(+)</text>
        <dbReference type="Rhea" id="RHEA:35323"/>
        <dbReference type="ChEBI" id="CHEBI:15377"/>
        <dbReference type="ChEBI" id="CHEBI:15378"/>
        <dbReference type="ChEBI" id="CHEBI:16845"/>
        <dbReference type="ChEBI" id="CHEBI:57540"/>
        <dbReference type="ChEBI" id="CHEBI:57945"/>
        <dbReference type="ChEBI" id="CHEBI:67139"/>
        <dbReference type="EC" id="1.17.1.8"/>
    </reaction>
</comment>
<keyword evidence="2 9" id="KW-0963">Cytoplasm</keyword>
<evidence type="ECO:0000256" key="5">
    <source>
        <dbReference type="ARBA" id="ARBA00022915"/>
    </source>
</evidence>
<evidence type="ECO:0000256" key="6">
    <source>
        <dbReference type="ARBA" id="ARBA00023002"/>
    </source>
</evidence>
<evidence type="ECO:0000256" key="9">
    <source>
        <dbReference type="HAMAP-Rule" id="MF_00102"/>
    </source>
</evidence>
<comment type="function">
    <text evidence="9">Catalyzes the conversion of 4-hydroxy-tetrahydrodipicolinate (HTPA) to tetrahydrodipicolinate.</text>
</comment>
<evidence type="ECO:0000259" key="11">
    <source>
        <dbReference type="Pfam" id="PF01113"/>
    </source>
</evidence>
<dbReference type="EC" id="1.17.1.8" evidence="9 10"/>
<comment type="similarity">
    <text evidence="1 9">Belongs to the DapB family.</text>
</comment>
<dbReference type="PANTHER" id="PTHR20836:SF7">
    <property type="entry name" value="4-HYDROXY-TETRAHYDRODIPICOLINATE REDUCTASE"/>
    <property type="match status" value="1"/>
</dbReference>
<feature type="binding site" evidence="9">
    <location>
        <position position="36"/>
    </location>
    <ligand>
        <name>NADP(+)</name>
        <dbReference type="ChEBI" id="CHEBI:58349"/>
    </ligand>
</feature>
<comment type="catalytic activity">
    <reaction evidence="9">
        <text>(S)-2,3,4,5-tetrahydrodipicolinate + NADP(+) + H2O = (2S,4S)-4-hydroxy-2,3,4,5-tetrahydrodipicolinate + NADPH + H(+)</text>
        <dbReference type="Rhea" id="RHEA:35331"/>
        <dbReference type="ChEBI" id="CHEBI:15377"/>
        <dbReference type="ChEBI" id="CHEBI:15378"/>
        <dbReference type="ChEBI" id="CHEBI:16845"/>
        <dbReference type="ChEBI" id="CHEBI:57783"/>
        <dbReference type="ChEBI" id="CHEBI:58349"/>
        <dbReference type="ChEBI" id="CHEBI:67139"/>
        <dbReference type="EC" id="1.17.1.8"/>
    </reaction>
</comment>
<dbReference type="NCBIfam" id="TIGR00036">
    <property type="entry name" value="dapB"/>
    <property type="match status" value="1"/>
</dbReference>
<gene>
    <name evidence="9" type="primary">dapB</name>
    <name evidence="14" type="ORF">DOS76_02170</name>
    <name evidence="13" type="ORF">DOS83_08825</name>
</gene>
<feature type="active site" description="Proton donor/acceptor" evidence="9">
    <location>
        <position position="135"/>
    </location>
</feature>
<sequence>MKILLIGYGAMNQRVARLAEENGHSIVGVILKNKDKEVPYPIFNKISEVTDADVAIDFSHPDLLLPLLEDSFQLPLVIATTGQKEKITERLKVLSSDMPIFFSANMSYGVHVLSKLLETAVPLLNDFDIELTEAHHNQKVDAPSGTLVKLYDAIKELRQNVYPNYNRSDQEAKRKQNEIGIHTLRGGTIVGEHHILFAGIDETITLTHSAQSKDIFANGAIKVAKQLIHYQSGYYTFDNI</sequence>
<dbReference type="UniPathway" id="UPA00034">
    <property type="reaction ID" value="UER00018"/>
</dbReference>
<dbReference type="PROSITE" id="PS01298">
    <property type="entry name" value="DAPB"/>
    <property type="match status" value="1"/>
</dbReference>
<keyword evidence="6 9" id="KW-0560">Oxidoreductase</keyword>
<dbReference type="InterPro" id="IPR022664">
    <property type="entry name" value="DapB_N_CS"/>
</dbReference>
<comment type="pathway">
    <text evidence="9">Amino-acid biosynthesis; L-lysine biosynthesis via DAP pathway; (S)-tetrahydrodipicolinate from L-aspartate: step 4/4.</text>
</comment>
<dbReference type="InterPro" id="IPR036291">
    <property type="entry name" value="NAD(P)-bd_dom_sf"/>
</dbReference>
<protein>
    <recommendedName>
        <fullName evidence="9 10">4-hydroxy-tetrahydrodipicolinate reductase</fullName>
        <shortName evidence="9">HTPA reductase</shortName>
        <ecNumber evidence="9 10">1.17.1.8</ecNumber>
    </recommendedName>
</protein>
<feature type="binding site" evidence="9">
    <location>
        <position position="136"/>
    </location>
    <ligand>
        <name>(S)-2,3,4,5-tetrahydrodipicolinate</name>
        <dbReference type="ChEBI" id="CHEBI:16845"/>
    </ligand>
</feature>
<comment type="caution">
    <text evidence="13">The sequence shown here is derived from an EMBL/GenBank/DDBJ whole genome shotgun (WGS) entry which is preliminary data.</text>
</comment>
<keyword evidence="3 9" id="KW-0028">Amino-acid biosynthesis</keyword>
<evidence type="ECO:0000256" key="1">
    <source>
        <dbReference type="ARBA" id="ARBA00006642"/>
    </source>
</evidence>
<evidence type="ECO:0000256" key="3">
    <source>
        <dbReference type="ARBA" id="ARBA00022605"/>
    </source>
</evidence>
<evidence type="ECO:0000313" key="15">
    <source>
        <dbReference type="Proteomes" id="UP000256337"/>
    </source>
</evidence>
<dbReference type="Gene3D" id="3.30.360.10">
    <property type="entry name" value="Dihydrodipicolinate Reductase, domain 2"/>
    <property type="match status" value="1"/>
</dbReference>
<feature type="binding site" evidence="9">
    <location>
        <begin position="103"/>
        <end position="106"/>
    </location>
    <ligand>
        <name>NAD(+)</name>
        <dbReference type="ChEBI" id="CHEBI:57540"/>
    </ligand>
</feature>